<keyword evidence="5" id="KW-0547">Nucleotide-binding</keyword>
<feature type="transmembrane region" description="Helical" evidence="9">
    <location>
        <begin position="721"/>
        <end position="739"/>
    </location>
</feature>
<feature type="transmembrane region" description="Helical" evidence="9">
    <location>
        <begin position="692"/>
        <end position="714"/>
    </location>
</feature>
<sequence>MNEPAEHADGVVAVVEAGPIRYPLSAGATVRIGRDPGSDIVVNHPLASRRHAQVSADHSGTVLVRDLGSANGSFAAGRRVSEAAVAANMVLNLGAVDGPAVTITRTVVPAGAPGQAPDAGAKVDSIIPLAAPRFGADTPGGPTALGPLNPVTAAGTGAVGVVRDAAAGEGSGETVLVTADRVARGESITIGRAPSNTIVLDDPLVSRHHARLTGSPQDGYRVEDLSSLNGVQINGHPAPSGSIFRAGDRLGVGRTTLLISDGRIITPEPAQTALIADELGFAITSHRKRKVLLDQVSFQVHVGSLVAVIGPSGAGKSTLLRAITGSQPATSGRVIYRGADLYENFANLRQRIGVVPQDDVVHRRLTVRKALRYAAQLRLPADYDAQAREHEVNRVIDDLGLTEHADTLISRISGGQRKRVSVALELLTQPELLLLDEPTSGLDPGMDKSVMELLRAQADGGRAVLVVTHSTDNLSLCDQVLILAPGGGVAYFGPPSDVLAYFGAPRYAEVFQSLSDDPARHINRYRQLYPSTPVPAPSPSPGMAKPPLQRRGRQWRTLISRQLAVIASDRSYAVSTLLLPVIVGLMALAIPGDGGFGVPGPDNPGEPNQLLVIIIVGAGFMGMAATIRELIGERAIFLRERAVGLSPVIYTGAKIFVLFILTLIQSALLVSVVRIGKTGPQEGIWTDGTIELAIAAFGTAFASGMIGLLLSAVVTSSEQTMPALVIAVMAQLVLCGGLIEVTGRTVMETVAAIAPSRWGYGQASATIDLRQLNPQVADDALWEHATGAWSHGLIGLAAISVVAGILTLVRLTRQRSSV</sequence>
<proteinExistence type="predicted"/>
<dbReference type="InterPro" id="IPR003439">
    <property type="entry name" value="ABC_transporter-like_ATP-bd"/>
</dbReference>
<dbReference type="InterPro" id="IPR003593">
    <property type="entry name" value="AAA+_ATPase"/>
</dbReference>
<reference evidence="13" key="1">
    <citation type="submission" date="2018-02" db="EMBL/GenBank/DDBJ databases">
        <authorList>
            <person name="Hornung B."/>
        </authorList>
    </citation>
    <scope>NUCLEOTIDE SEQUENCE [LARGE SCALE GENOMIC DNA]</scope>
</reference>
<dbReference type="InterPro" id="IPR013525">
    <property type="entry name" value="ABC2_TM"/>
</dbReference>
<feature type="domain" description="FHA" evidence="10">
    <location>
        <begin position="30"/>
        <end position="80"/>
    </location>
</feature>
<keyword evidence="7 9" id="KW-1133">Transmembrane helix</keyword>
<dbReference type="PROSITE" id="PS50893">
    <property type="entry name" value="ABC_TRANSPORTER_2"/>
    <property type="match status" value="1"/>
</dbReference>
<dbReference type="OrthoDB" id="9804819at2"/>
<dbReference type="FunFam" id="3.40.50.300:FF:000474">
    <property type="entry name" value="Putative ABC transporter ATP-binding subunit"/>
    <property type="match status" value="1"/>
</dbReference>
<feature type="transmembrane region" description="Helical" evidence="9">
    <location>
        <begin position="610"/>
        <end position="627"/>
    </location>
</feature>
<dbReference type="GO" id="GO:0016887">
    <property type="term" value="F:ATP hydrolysis activity"/>
    <property type="evidence" value="ECO:0007669"/>
    <property type="project" value="InterPro"/>
</dbReference>
<dbReference type="Gene3D" id="2.60.200.20">
    <property type="match status" value="2"/>
</dbReference>
<evidence type="ECO:0000256" key="1">
    <source>
        <dbReference type="ARBA" id="ARBA00004141"/>
    </source>
</evidence>
<evidence type="ECO:0000256" key="9">
    <source>
        <dbReference type="SAM" id="Phobius"/>
    </source>
</evidence>
<evidence type="ECO:0000256" key="4">
    <source>
        <dbReference type="ARBA" id="ARBA00022692"/>
    </source>
</evidence>
<keyword evidence="4 9" id="KW-0812">Transmembrane</keyword>
<keyword evidence="8 9" id="KW-0472">Membrane</keyword>
<dbReference type="Gene3D" id="3.40.50.300">
    <property type="entry name" value="P-loop containing nucleotide triphosphate hydrolases"/>
    <property type="match status" value="1"/>
</dbReference>
<feature type="transmembrane region" description="Helical" evidence="9">
    <location>
        <begin position="788"/>
        <end position="809"/>
    </location>
</feature>
<dbReference type="GO" id="GO:0140359">
    <property type="term" value="F:ABC-type transporter activity"/>
    <property type="evidence" value="ECO:0007669"/>
    <property type="project" value="InterPro"/>
</dbReference>
<dbReference type="EMBL" id="OMOH01000005">
    <property type="protein sequence ID" value="SPF68458.1"/>
    <property type="molecule type" value="Genomic_DNA"/>
</dbReference>
<dbReference type="InterPro" id="IPR008984">
    <property type="entry name" value="SMAD_FHA_dom_sf"/>
</dbReference>
<keyword evidence="2" id="KW-0813">Transport</keyword>
<evidence type="ECO:0000256" key="5">
    <source>
        <dbReference type="ARBA" id="ARBA00022741"/>
    </source>
</evidence>
<feature type="domain" description="FHA" evidence="10">
    <location>
        <begin position="188"/>
        <end position="238"/>
    </location>
</feature>
<dbReference type="Pfam" id="PF00005">
    <property type="entry name" value="ABC_tran"/>
    <property type="match status" value="1"/>
</dbReference>
<dbReference type="InterPro" id="IPR000253">
    <property type="entry name" value="FHA_dom"/>
</dbReference>
<protein>
    <submittedName>
        <fullName evidence="12">AAA+ ATPase domain</fullName>
    </submittedName>
</protein>
<dbReference type="Proteomes" id="UP000265962">
    <property type="component" value="Unassembled WGS sequence"/>
</dbReference>
<evidence type="ECO:0000259" key="11">
    <source>
        <dbReference type="PROSITE" id="PS50893"/>
    </source>
</evidence>
<comment type="subcellular location">
    <subcellularLocation>
        <location evidence="1">Membrane</location>
        <topology evidence="1">Multi-pass membrane protein</topology>
    </subcellularLocation>
</comment>
<dbReference type="PROSITE" id="PS50006">
    <property type="entry name" value="FHA_DOMAIN"/>
    <property type="match status" value="2"/>
</dbReference>
<dbReference type="PANTHER" id="PTHR48041:SF139">
    <property type="entry name" value="PROTEIN SCARLET"/>
    <property type="match status" value="1"/>
</dbReference>
<dbReference type="PROSITE" id="PS00211">
    <property type="entry name" value="ABC_TRANSPORTER_1"/>
    <property type="match status" value="1"/>
</dbReference>
<dbReference type="Pfam" id="PF01061">
    <property type="entry name" value="ABC2_membrane"/>
    <property type="match status" value="1"/>
</dbReference>
<dbReference type="PANTHER" id="PTHR48041">
    <property type="entry name" value="ABC TRANSPORTER G FAMILY MEMBER 28"/>
    <property type="match status" value="1"/>
</dbReference>
<dbReference type="InterPro" id="IPR027417">
    <property type="entry name" value="P-loop_NTPase"/>
</dbReference>
<evidence type="ECO:0000259" key="10">
    <source>
        <dbReference type="PROSITE" id="PS50006"/>
    </source>
</evidence>
<gene>
    <name evidence="12" type="ORF">PROPJV5_1436</name>
</gene>
<dbReference type="GO" id="GO:0016020">
    <property type="term" value="C:membrane"/>
    <property type="evidence" value="ECO:0007669"/>
    <property type="project" value="UniProtKB-SubCell"/>
</dbReference>
<dbReference type="SMART" id="SM00240">
    <property type="entry name" value="FHA"/>
    <property type="match status" value="2"/>
</dbReference>
<accession>A0A375I2V1</accession>
<feature type="transmembrane region" description="Helical" evidence="9">
    <location>
        <begin position="648"/>
        <end position="672"/>
    </location>
</feature>
<evidence type="ECO:0000313" key="13">
    <source>
        <dbReference type="Proteomes" id="UP000265962"/>
    </source>
</evidence>
<evidence type="ECO:0000256" key="6">
    <source>
        <dbReference type="ARBA" id="ARBA00022840"/>
    </source>
</evidence>
<feature type="domain" description="ABC transporter" evidence="11">
    <location>
        <begin position="274"/>
        <end position="511"/>
    </location>
</feature>
<dbReference type="Pfam" id="PF00498">
    <property type="entry name" value="FHA"/>
    <property type="match status" value="2"/>
</dbReference>
<dbReference type="RefSeq" id="WP_119715625.1">
    <property type="nucleotide sequence ID" value="NZ_OMOH01000005.1"/>
</dbReference>
<dbReference type="AlphaFoldDB" id="A0A375I2V1"/>
<dbReference type="InterPro" id="IPR017871">
    <property type="entry name" value="ABC_transporter-like_CS"/>
</dbReference>
<evidence type="ECO:0000256" key="2">
    <source>
        <dbReference type="ARBA" id="ARBA00022448"/>
    </source>
</evidence>
<keyword evidence="13" id="KW-1185">Reference proteome</keyword>
<name>A0A375I2V1_9ACTN</name>
<keyword evidence="6" id="KW-0067">ATP-binding</keyword>
<dbReference type="SUPFAM" id="SSF49879">
    <property type="entry name" value="SMAD/FHA domain"/>
    <property type="match status" value="2"/>
</dbReference>
<evidence type="ECO:0000256" key="7">
    <source>
        <dbReference type="ARBA" id="ARBA00022989"/>
    </source>
</evidence>
<dbReference type="InterPro" id="IPR050352">
    <property type="entry name" value="ABCG_transporters"/>
</dbReference>
<evidence type="ECO:0000256" key="3">
    <source>
        <dbReference type="ARBA" id="ARBA00022553"/>
    </source>
</evidence>
<organism evidence="12 13">
    <name type="scientific">Propionibacterium ruminifibrarum</name>
    <dbReference type="NCBI Taxonomy" id="1962131"/>
    <lineage>
        <taxon>Bacteria</taxon>
        <taxon>Bacillati</taxon>
        <taxon>Actinomycetota</taxon>
        <taxon>Actinomycetes</taxon>
        <taxon>Propionibacteriales</taxon>
        <taxon>Propionibacteriaceae</taxon>
        <taxon>Propionibacterium</taxon>
    </lineage>
</organism>
<evidence type="ECO:0000256" key="8">
    <source>
        <dbReference type="ARBA" id="ARBA00023136"/>
    </source>
</evidence>
<dbReference type="SUPFAM" id="SSF52540">
    <property type="entry name" value="P-loop containing nucleoside triphosphate hydrolases"/>
    <property type="match status" value="1"/>
</dbReference>
<dbReference type="CDD" id="cd00060">
    <property type="entry name" value="FHA"/>
    <property type="match status" value="1"/>
</dbReference>
<keyword evidence="3" id="KW-0597">Phosphoprotein</keyword>
<feature type="transmembrane region" description="Helical" evidence="9">
    <location>
        <begin position="571"/>
        <end position="590"/>
    </location>
</feature>
<dbReference type="GO" id="GO:0005524">
    <property type="term" value="F:ATP binding"/>
    <property type="evidence" value="ECO:0007669"/>
    <property type="project" value="UniProtKB-KW"/>
</dbReference>
<dbReference type="SMART" id="SM00382">
    <property type="entry name" value="AAA"/>
    <property type="match status" value="1"/>
</dbReference>
<evidence type="ECO:0000313" key="12">
    <source>
        <dbReference type="EMBL" id="SPF68458.1"/>
    </source>
</evidence>